<dbReference type="AlphaFoldDB" id="A0AAW0HYZ5"/>
<evidence type="ECO:0000313" key="1">
    <source>
        <dbReference type="EMBL" id="KAK7807314.1"/>
    </source>
</evidence>
<dbReference type="EMBL" id="JBBHLL010000276">
    <property type="protein sequence ID" value="KAK7807314.1"/>
    <property type="molecule type" value="Genomic_DNA"/>
</dbReference>
<comment type="caution">
    <text evidence="1">The sequence shown here is derived from an EMBL/GenBank/DDBJ whole genome shotgun (WGS) entry which is preliminary data.</text>
</comment>
<dbReference type="Proteomes" id="UP001488838">
    <property type="component" value="Unassembled WGS sequence"/>
</dbReference>
<reference evidence="1 2" key="1">
    <citation type="journal article" date="2023" name="bioRxiv">
        <title>Conserved and derived expression patterns and positive selection on dental genes reveal complex evolutionary context of ever-growing rodent molars.</title>
        <authorList>
            <person name="Calamari Z.T."/>
            <person name="Song A."/>
            <person name="Cohen E."/>
            <person name="Akter M."/>
            <person name="Roy R.D."/>
            <person name="Hallikas O."/>
            <person name="Christensen M.M."/>
            <person name="Li P."/>
            <person name="Marangoni P."/>
            <person name="Jernvall J."/>
            <person name="Klein O.D."/>
        </authorList>
    </citation>
    <scope>NUCLEOTIDE SEQUENCE [LARGE SCALE GENOMIC DNA]</scope>
    <source>
        <strain evidence="1">V071</strain>
    </source>
</reference>
<name>A0AAW0HYZ5_MYOGA</name>
<proteinExistence type="predicted"/>
<keyword evidence="2" id="KW-1185">Reference proteome</keyword>
<accession>A0AAW0HYZ5</accession>
<sequence>MDSLNKWQLLHQTVTSPAAPLQCLTDHCGFRLGALKLTVKRAGGPYFSVQEVLAGVREDLALGDKWQKQILENSLNRHQPPQPSVYCPAFGFTHLSLSNICHPESPLKNLWSHGLHLESWSTEHLNYRKENLSWSKSPTGTALRSCSRVRDCERTRKLESRNITNLFTQYEHRELRGNSNIVLYYKPSEKLARKTSKLVPLMSDEIFNS</sequence>
<gene>
    <name evidence="1" type="ORF">U0070_007449</name>
</gene>
<evidence type="ECO:0000313" key="2">
    <source>
        <dbReference type="Proteomes" id="UP001488838"/>
    </source>
</evidence>
<organism evidence="1 2">
    <name type="scientific">Myodes glareolus</name>
    <name type="common">Bank vole</name>
    <name type="synonym">Clethrionomys glareolus</name>
    <dbReference type="NCBI Taxonomy" id="447135"/>
    <lineage>
        <taxon>Eukaryota</taxon>
        <taxon>Metazoa</taxon>
        <taxon>Chordata</taxon>
        <taxon>Craniata</taxon>
        <taxon>Vertebrata</taxon>
        <taxon>Euteleostomi</taxon>
        <taxon>Mammalia</taxon>
        <taxon>Eutheria</taxon>
        <taxon>Euarchontoglires</taxon>
        <taxon>Glires</taxon>
        <taxon>Rodentia</taxon>
        <taxon>Myomorpha</taxon>
        <taxon>Muroidea</taxon>
        <taxon>Cricetidae</taxon>
        <taxon>Arvicolinae</taxon>
        <taxon>Myodes</taxon>
    </lineage>
</organism>
<protein>
    <submittedName>
        <fullName evidence="1">Uncharacterized protein</fullName>
    </submittedName>
</protein>